<dbReference type="AlphaFoldDB" id="S4YSY8"/>
<keyword evidence="1" id="KW-0732">Signal</keyword>
<dbReference type="PROSITE" id="PS51257">
    <property type="entry name" value="PROKAR_LIPOPROTEIN"/>
    <property type="match status" value="1"/>
</dbReference>
<dbReference type="EMBL" id="CP006566">
    <property type="protein sequence ID" value="AGP45988.1"/>
    <property type="molecule type" value="Genomic_DNA"/>
</dbReference>
<sequence length="95" mass="10253">MKKLFATVVLAMVVTGCAQQTFIVKNDVAVTPKQITTHHFFVAGIGQKKTIDAAAVCGGTDKVVRTEVQQTFVNGLLGFVTFGIYAPREARVYCS</sequence>
<gene>
    <name evidence="2" type="ORF">M621_21475</name>
</gene>
<name>S4YSY8_SERPL</name>
<dbReference type="HOGENOM" id="CLU_173183_0_1_6"/>
<reference evidence="2 3" key="1">
    <citation type="journal article" date="2013" name="Genome Announc.">
        <title>Genome Sequence of Serratia plymuthica Strain S13, an Endophyte with Germination- and Plant-Growth-Promoting Activity from the Flower of Styrian Oil Pumpkin.</title>
        <authorList>
            <person name="Muller H."/>
            <person name="Furnkranz M."/>
            <person name="Grube M."/>
            <person name="Berg G."/>
        </authorList>
    </citation>
    <scope>NUCLEOTIDE SEQUENCE [LARGE SCALE GENOMIC DNA]</scope>
    <source>
        <strain evidence="2">S13</strain>
    </source>
</reference>
<evidence type="ECO:0000256" key="1">
    <source>
        <dbReference type="SAM" id="SignalP"/>
    </source>
</evidence>
<accession>S4YSY8</accession>
<organism evidence="2 3">
    <name type="scientific">Serratia plymuthica S13</name>
    <dbReference type="NCBI Taxonomy" id="1348660"/>
    <lineage>
        <taxon>Bacteria</taxon>
        <taxon>Pseudomonadati</taxon>
        <taxon>Pseudomonadota</taxon>
        <taxon>Gammaproteobacteria</taxon>
        <taxon>Enterobacterales</taxon>
        <taxon>Yersiniaceae</taxon>
        <taxon>Serratia</taxon>
    </lineage>
</organism>
<dbReference type="RefSeq" id="WP_020439749.1">
    <property type="nucleotide sequence ID" value="NC_021659.1"/>
</dbReference>
<feature type="signal peptide" evidence="1">
    <location>
        <begin position="1"/>
        <end position="18"/>
    </location>
</feature>
<dbReference type="KEGG" id="sry:M621_21475"/>
<proteinExistence type="predicted"/>
<evidence type="ECO:0008006" key="4">
    <source>
        <dbReference type="Google" id="ProtNLM"/>
    </source>
</evidence>
<evidence type="ECO:0000313" key="3">
    <source>
        <dbReference type="Proteomes" id="UP000014900"/>
    </source>
</evidence>
<dbReference type="Pfam" id="PF06291">
    <property type="entry name" value="Lambda_Bor"/>
    <property type="match status" value="1"/>
</dbReference>
<dbReference type="Proteomes" id="UP000014900">
    <property type="component" value="Chromosome"/>
</dbReference>
<dbReference type="InterPro" id="IPR010438">
    <property type="entry name" value="Lambda_Bor"/>
</dbReference>
<evidence type="ECO:0000313" key="2">
    <source>
        <dbReference type="EMBL" id="AGP45988.1"/>
    </source>
</evidence>
<feature type="chain" id="PRO_5004534474" description="Lipoprotein bor" evidence="1">
    <location>
        <begin position="19"/>
        <end position="95"/>
    </location>
</feature>
<protein>
    <recommendedName>
        <fullName evidence="4">Lipoprotein bor</fullName>
    </recommendedName>
</protein>